<dbReference type="SUPFAM" id="SSF46946">
    <property type="entry name" value="S13-like H2TH domain"/>
    <property type="match status" value="1"/>
</dbReference>
<dbReference type="Gene3D" id="4.10.910.10">
    <property type="entry name" value="30s ribosomal protein s13, domain 2"/>
    <property type="match status" value="1"/>
</dbReference>
<dbReference type="AlphaFoldDB" id="A0A511KFX8"/>
<accession>A0A511KFX8</accession>
<dbReference type="InterPro" id="IPR027437">
    <property type="entry name" value="Rbsml_uS13_C"/>
</dbReference>
<dbReference type="PANTHER" id="PTHR10871:SF1">
    <property type="entry name" value="SMALL RIBOSOMAL SUBUNIT PROTEIN US13M"/>
    <property type="match status" value="1"/>
</dbReference>
<evidence type="ECO:0000256" key="1">
    <source>
        <dbReference type="ARBA" id="ARBA00008080"/>
    </source>
</evidence>
<name>A0A511KFX8_RHOTO</name>
<feature type="region of interest" description="Disordered" evidence="4">
    <location>
        <begin position="1"/>
        <end position="27"/>
    </location>
</feature>
<comment type="caution">
    <text evidence="5">The sequence shown here is derived from an EMBL/GenBank/DDBJ whole genome shotgun (WGS) entry which is preliminary data.</text>
</comment>
<evidence type="ECO:0000313" key="5">
    <source>
        <dbReference type="EMBL" id="GEM09289.1"/>
    </source>
</evidence>
<dbReference type="InterPro" id="IPR010979">
    <property type="entry name" value="Ribosomal_uS13-like_H2TH"/>
</dbReference>
<feature type="region of interest" description="Disordered" evidence="4">
    <location>
        <begin position="90"/>
        <end position="112"/>
    </location>
</feature>
<dbReference type="PANTHER" id="PTHR10871">
    <property type="entry name" value="30S RIBOSOMAL PROTEIN S13/40S RIBOSOMAL PROTEIN S18"/>
    <property type="match status" value="1"/>
</dbReference>
<keyword evidence="3" id="KW-0687">Ribonucleoprotein</keyword>
<organism evidence="5 6">
    <name type="scientific">Rhodotorula toruloides</name>
    <name type="common">Yeast</name>
    <name type="synonym">Rhodosporidium toruloides</name>
    <dbReference type="NCBI Taxonomy" id="5286"/>
    <lineage>
        <taxon>Eukaryota</taxon>
        <taxon>Fungi</taxon>
        <taxon>Dikarya</taxon>
        <taxon>Basidiomycota</taxon>
        <taxon>Pucciniomycotina</taxon>
        <taxon>Microbotryomycetes</taxon>
        <taxon>Sporidiobolales</taxon>
        <taxon>Sporidiobolaceae</taxon>
        <taxon>Rhodotorula</taxon>
    </lineage>
</organism>
<evidence type="ECO:0000256" key="4">
    <source>
        <dbReference type="SAM" id="MobiDB-lite"/>
    </source>
</evidence>
<comment type="similarity">
    <text evidence="1">Belongs to the universal ribosomal protein uS13 family.</text>
</comment>
<protein>
    <submittedName>
        <fullName evidence="5">30S ribosomal protein s13</fullName>
    </submittedName>
</protein>
<evidence type="ECO:0000256" key="2">
    <source>
        <dbReference type="ARBA" id="ARBA00022980"/>
    </source>
</evidence>
<gene>
    <name evidence="5" type="ORF">Rt10032_c07g3306</name>
</gene>
<dbReference type="GO" id="GO:0015935">
    <property type="term" value="C:small ribosomal subunit"/>
    <property type="evidence" value="ECO:0007669"/>
    <property type="project" value="TreeGrafter"/>
</dbReference>
<dbReference type="PROSITE" id="PS50159">
    <property type="entry name" value="RIBOSOMAL_S13_2"/>
    <property type="match status" value="1"/>
</dbReference>
<dbReference type="Proteomes" id="UP000321518">
    <property type="component" value="Unassembled WGS sequence"/>
</dbReference>
<dbReference type="EMBL" id="BJWK01000007">
    <property type="protein sequence ID" value="GEM09289.1"/>
    <property type="molecule type" value="Genomic_DNA"/>
</dbReference>
<evidence type="ECO:0000313" key="6">
    <source>
        <dbReference type="Proteomes" id="UP000321518"/>
    </source>
</evidence>
<dbReference type="GO" id="GO:0005739">
    <property type="term" value="C:mitochondrion"/>
    <property type="evidence" value="ECO:0007669"/>
    <property type="project" value="TreeGrafter"/>
</dbReference>
<dbReference type="OrthoDB" id="525520at2759"/>
<dbReference type="GO" id="GO:0003676">
    <property type="term" value="F:nucleic acid binding"/>
    <property type="evidence" value="ECO:0007669"/>
    <property type="project" value="InterPro"/>
</dbReference>
<keyword evidence="2 5" id="KW-0689">Ribosomal protein</keyword>
<evidence type="ECO:0000256" key="3">
    <source>
        <dbReference type="ARBA" id="ARBA00023274"/>
    </source>
</evidence>
<sequence>MLTLISHQDNPVAPPPSTPSKARRDSPSMVNLLGKTLQDNKLVKIAIRGFYGVGPVIAERIMARLQFHDHLLVRDLTERQLNALSALLSAPSAHPRPSTPLRPFSAVSPPPADKLIPRDPPSAEKDPLVNLLIEEDLLRKYRADIAHLYNIGTRRGLRHAMRLPVRGRSYPNGETAKRLNRLERRAFSTVANASQAGGSGRVIESLRTLHAATGRPSFSSLFR</sequence>
<reference evidence="5 6" key="1">
    <citation type="submission" date="2019-07" db="EMBL/GenBank/DDBJ databases">
        <title>Rhodotorula toruloides NBRC10032 genome sequencing.</title>
        <authorList>
            <person name="Shida Y."/>
            <person name="Takaku H."/>
            <person name="Ogasawara W."/>
            <person name="Mori K."/>
        </authorList>
    </citation>
    <scope>NUCLEOTIDE SEQUENCE [LARGE SCALE GENOMIC DNA]</scope>
    <source>
        <strain evidence="5 6">NBRC10032</strain>
    </source>
</reference>
<proteinExistence type="inferred from homology"/>
<dbReference type="Gene3D" id="1.10.8.50">
    <property type="match status" value="1"/>
</dbReference>